<dbReference type="InterPro" id="IPR013087">
    <property type="entry name" value="Znf_C2H2_type"/>
</dbReference>
<feature type="compositionally biased region" description="Basic and acidic residues" evidence="1">
    <location>
        <begin position="222"/>
        <end position="234"/>
    </location>
</feature>
<sequence length="345" mass="38677">MSKRPHRSPSPSSPPPPSQPSKYTRSVSPSDTLTPSSSSNMTPSIPPPATITCTLPTCPQRTHQTTESFENHYTKFHTNRCHDCLKNFPTSRILECHIRENHDMFAVVKRERGEKIYACFVEDCDKICISFGKRRAHLIDKHYYHKNFNFSIVDTGIDRAISLLTTSPPRKSRTRVRRVSEASNNPTSTSNIPTPTSTTGGSSSSTNDNITKPTEKNGNIGEENKMDIDSESRPLENPNIIHHHHQQQQQQQQQQQKQSRKHKRSISEPSTATVKEETTVEKDNDNNNTSNNNNHTGTEEKVNGGKVDEDIDMADLASKMSAIRFVPPSVVRFGRRGGGSGFSRK</sequence>
<dbReference type="SMART" id="SM00355">
    <property type="entry name" value="ZnF_C2H2"/>
    <property type="match status" value="3"/>
</dbReference>
<protein>
    <recommendedName>
        <fullName evidence="2">C2H2-type domain-containing protein</fullName>
    </recommendedName>
</protein>
<dbReference type="Proteomes" id="UP000472727">
    <property type="component" value="Unassembled WGS sequence"/>
</dbReference>
<feature type="compositionally biased region" description="Low complexity" evidence="1">
    <location>
        <begin position="247"/>
        <end position="256"/>
    </location>
</feature>
<feature type="compositionally biased region" description="Basic and acidic residues" evidence="1">
    <location>
        <begin position="274"/>
        <end position="285"/>
    </location>
</feature>
<gene>
    <name evidence="3" type="ORF">TWF106_009308</name>
</gene>
<dbReference type="InterPro" id="IPR039258">
    <property type="entry name" value="ZNF511"/>
</dbReference>
<feature type="compositionally biased region" description="Basic and acidic residues" evidence="1">
    <location>
        <begin position="297"/>
        <end position="308"/>
    </location>
</feature>
<evidence type="ECO:0000313" key="3">
    <source>
        <dbReference type="EMBL" id="KAF3214249.1"/>
    </source>
</evidence>
<name>A0A7C8UM07_ORBOL</name>
<feature type="region of interest" description="Disordered" evidence="1">
    <location>
        <begin position="168"/>
        <end position="308"/>
    </location>
</feature>
<evidence type="ECO:0000313" key="4">
    <source>
        <dbReference type="Proteomes" id="UP000472727"/>
    </source>
</evidence>
<comment type="caution">
    <text evidence="3">The sequence shown here is derived from an EMBL/GenBank/DDBJ whole genome shotgun (WGS) entry which is preliminary data.</text>
</comment>
<feature type="compositionally biased region" description="Low complexity" evidence="1">
    <location>
        <begin position="26"/>
        <end position="39"/>
    </location>
</feature>
<dbReference type="EMBL" id="WIWS01000060">
    <property type="protein sequence ID" value="KAF3214249.1"/>
    <property type="molecule type" value="Genomic_DNA"/>
</dbReference>
<reference evidence="3 4" key="1">
    <citation type="submission" date="2019-06" db="EMBL/GenBank/DDBJ databases">
        <authorList>
            <person name="Palmer J.M."/>
        </authorList>
    </citation>
    <scope>NUCLEOTIDE SEQUENCE [LARGE SCALE GENOMIC DNA]</scope>
    <source>
        <strain evidence="3 4">TWF106</strain>
    </source>
</reference>
<feature type="region of interest" description="Disordered" evidence="1">
    <location>
        <begin position="1"/>
        <end position="46"/>
    </location>
</feature>
<dbReference type="AlphaFoldDB" id="A0A7C8UM07"/>
<dbReference type="PANTHER" id="PTHR21354">
    <property type="entry name" value="ZINC FINGER PROTEIN 511"/>
    <property type="match status" value="1"/>
</dbReference>
<evidence type="ECO:0000256" key="1">
    <source>
        <dbReference type="SAM" id="MobiDB-lite"/>
    </source>
</evidence>
<dbReference type="PANTHER" id="PTHR21354:SF0">
    <property type="entry name" value="ZINC FINGER PROTEIN 511"/>
    <property type="match status" value="1"/>
</dbReference>
<organism evidence="3 4">
    <name type="scientific">Orbilia oligospora</name>
    <name type="common">Nematode-trapping fungus</name>
    <name type="synonym">Arthrobotrys oligospora</name>
    <dbReference type="NCBI Taxonomy" id="2813651"/>
    <lineage>
        <taxon>Eukaryota</taxon>
        <taxon>Fungi</taxon>
        <taxon>Dikarya</taxon>
        <taxon>Ascomycota</taxon>
        <taxon>Pezizomycotina</taxon>
        <taxon>Orbiliomycetes</taxon>
        <taxon>Orbiliales</taxon>
        <taxon>Orbiliaceae</taxon>
        <taxon>Orbilia</taxon>
    </lineage>
</organism>
<proteinExistence type="predicted"/>
<feature type="domain" description="C2H2-type" evidence="2">
    <location>
        <begin position="81"/>
        <end position="102"/>
    </location>
</feature>
<feature type="compositionally biased region" description="Low complexity" evidence="1">
    <location>
        <begin position="183"/>
        <end position="211"/>
    </location>
</feature>
<accession>A0A7C8UM07</accession>
<evidence type="ECO:0000259" key="2">
    <source>
        <dbReference type="PROSITE" id="PS00028"/>
    </source>
</evidence>
<dbReference type="PROSITE" id="PS00028">
    <property type="entry name" value="ZINC_FINGER_C2H2_1"/>
    <property type="match status" value="1"/>
</dbReference>